<feature type="compositionally biased region" description="Basic and acidic residues" evidence="3">
    <location>
        <begin position="243"/>
        <end position="253"/>
    </location>
</feature>
<evidence type="ECO:0000256" key="2">
    <source>
        <dbReference type="PROSITE-ProRule" id="PRU00335"/>
    </source>
</evidence>
<feature type="region of interest" description="Disordered" evidence="3">
    <location>
        <begin position="230"/>
        <end position="253"/>
    </location>
</feature>
<name>A0A7U3UMQ6_9ACTN</name>
<dbReference type="Pfam" id="PF00440">
    <property type="entry name" value="TetR_N"/>
    <property type="match status" value="1"/>
</dbReference>
<dbReference type="InterPro" id="IPR001647">
    <property type="entry name" value="HTH_TetR"/>
</dbReference>
<reference evidence="5 6" key="2">
    <citation type="journal article" date="2011" name="J. Antibiot.">
        <title>Furaquinocins I and J: novel polyketide isoprenoid hybrid compounds from Streptomyces reveromyceticus SN-593.</title>
        <authorList>
            <person name="Panthee S."/>
            <person name="Takahashi S."/>
            <person name="Takagi H."/>
            <person name="Nogawa T."/>
            <person name="Oowada E."/>
            <person name="Uramoto M."/>
            <person name="Osada H."/>
        </authorList>
    </citation>
    <scope>NUCLEOTIDE SEQUENCE [LARGE SCALE GENOMIC DNA]</scope>
    <source>
        <strain evidence="5 6">SN-593</strain>
    </source>
</reference>
<dbReference type="PRINTS" id="PR00455">
    <property type="entry name" value="HTHTETR"/>
</dbReference>
<dbReference type="PANTHER" id="PTHR30055:SF220">
    <property type="entry name" value="TETR-FAMILY REGULATORY PROTEIN"/>
    <property type="match status" value="1"/>
</dbReference>
<keyword evidence="6" id="KW-1185">Reference proteome</keyword>
<dbReference type="Gene3D" id="1.10.357.10">
    <property type="entry name" value="Tetracycline Repressor, domain 2"/>
    <property type="match status" value="1"/>
</dbReference>
<dbReference type="GO" id="GO:0000976">
    <property type="term" value="F:transcription cis-regulatory region binding"/>
    <property type="evidence" value="ECO:0007669"/>
    <property type="project" value="TreeGrafter"/>
</dbReference>
<reference evidence="5 6" key="1">
    <citation type="journal article" date="2010" name="J. Bacteriol.">
        <title>Biochemical characterization of a novel indole prenyltransferase from Streptomyces sp. SN-593.</title>
        <authorList>
            <person name="Takahashi S."/>
            <person name="Takagi H."/>
            <person name="Toyoda A."/>
            <person name="Uramoto M."/>
            <person name="Nogawa T."/>
            <person name="Ueki M."/>
            <person name="Sakaki Y."/>
            <person name="Osada H."/>
        </authorList>
    </citation>
    <scope>NUCLEOTIDE SEQUENCE [LARGE SCALE GENOMIC DNA]</scope>
    <source>
        <strain evidence="5 6">SN-593</strain>
    </source>
</reference>
<accession>A0A7U3UMQ6</accession>
<organism evidence="5 6">
    <name type="scientific">Actinacidiphila reveromycinica</name>
    <dbReference type="NCBI Taxonomy" id="659352"/>
    <lineage>
        <taxon>Bacteria</taxon>
        <taxon>Bacillati</taxon>
        <taxon>Actinomycetota</taxon>
        <taxon>Actinomycetes</taxon>
        <taxon>Kitasatosporales</taxon>
        <taxon>Streptomycetaceae</taxon>
        <taxon>Actinacidiphila</taxon>
    </lineage>
</organism>
<dbReference type="PANTHER" id="PTHR30055">
    <property type="entry name" value="HTH-TYPE TRANSCRIPTIONAL REGULATOR RUTR"/>
    <property type="match status" value="1"/>
</dbReference>
<evidence type="ECO:0000256" key="1">
    <source>
        <dbReference type="ARBA" id="ARBA00023125"/>
    </source>
</evidence>
<evidence type="ECO:0000259" key="4">
    <source>
        <dbReference type="PROSITE" id="PS50977"/>
    </source>
</evidence>
<dbReference type="RefSeq" id="WP_202231946.1">
    <property type="nucleotide sequence ID" value="NZ_AP018365.1"/>
</dbReference>
<keyword evidence="1 2" id="KW-0238">DNA-binding</keyword>
<protein>
    <submittedName>
        <fullName evidence="5">Putative TetR family transcriptional regulator</fullName>
    </submittedName>
</protein>
<feature type="domain" description="HTH tetR-type" evidence="4">
    <location>
        <begin position="6"/>
        <end position="66"/>
    </location>
</feature>
<feature type="DNA-binding region" description="H-T-H motif" evidence="2">
    <location>
        <begin position="29"/>
        <end position="48"/>
    </location>
</feature>
<dbReference type="SUPFAM" id="SSF48498">
    <property type="entry name" value="Tetracyclin repressor-like, C-terminal domain"/>
    <property type="match status" value="1"/>
</dbReference>
<evidence type="ECO:0000313" key="5">
    <source>
        <dbReference type="EMBL" id="BBA95406.1"/>
    </source>
</evidence>
<dbReference type="PROSITE" id="PS50977">
    <property type="entry name" value="HTH_TETR_2"/>
    <property type="match status" value="1"/>
</dbReference>
<proteinExistence type="predicted"/>
<dbReference type="InterPro" id="IPR009057">
    <property type="entry name" value="Homeodomain-like_sf"/>
</dbReference>
<evidence type="ECO:0000256" key="3">
    <source>
        <dbReference type="SAM" id="MobiDB-lite"/>
    </source>
</evidence>
<evidence type="ECO:0000313" key="6">
    <source>
        <dbReference type="Proteomes" id="UP000595703"/>
    </source>
</evidence>
<dbReference type="Proteomes" id="UP000595703">
    <property type="component" value="Chromosome"/>
</dbReference>
<reference evidence="5 6" key="4">
    <citation type="journal article" date="2020" name="Sci. Rep.">
        <title>beta-carboline chemical signals induce reveromycin production through a LuxR family regulator in Streptomyces sp. SN-593.</title>
        <authorList>
            <person name="Panthee S."/>
            <person name="Kito N."/>
            <person name="Hayashi T."/>
            <person name="Shimizu T."/>
            <person name="Ishikawa J."/>
            <person name="Hamamoto H."/>
            <person name="Osada H."/>
            <person name="Takahashi S."/>
        </authorList>
    </citation>
    <scope>NUCLEOTIDE SEQUENCE [LARGE SCALE GENOMIC DNA]</scope>
    <source>
        <strain evidence="5 6">SN-593</strain>
    </source>
</reference>
<dbReference type="InterPro" id="IPR036271">
    <property type="entry name" value="Tet_transcr_reg_TetR-rel_C_sf"/>
</dbReference>
<dbReference type="GO" id="GO:0003700">
    <property type="term" value="F:DNA-binding transcription factor activity"/>
    <property type="evidence" value="ECO:0007669"/>
    <property type="project" value="TreeGrafter"/>
</dbReference>
<dbReference type="InterPro" id="IPR050109">
    <property type="entry name" value="HTH-type_TetR-like_transc_reg"/>
</dbReference>
<dbReference type="SUPFAM" id="SSF46689">
    <property type="entry name" value="Homeodomain-like"/>
    <property type="match status" value="1"/>
</dbReference>
<gene>
    <name evidence="5" type="ORF">RVR_250</name>
</gene>
<reference evidence="5 6" key="3">
    <citation type="journal article" date="2011" name="Nat. Chem. Biol.">
        <title>Reveromycin A biosynthesis uses RevG and RevJ for stereospecific spiroacetal formation.</title>
        <authorList>
            <person name="Takahashi S."/>
            <person name="Toyoda A."/>
            <person name="Sekiyama Y."/>
            <person name="Takagi H."/>
            <person name="Nogawa T."/>
            <person name="Uramoto M."/>
            <person name="Suzuki R."/>
            <person name="Koshino H."/>
            <person name="Kumano T."/>
            <person name="Panthee S."/>
            <person name="Dairi T."/>
            <person name="Ishikawa J."/>
            <person name="Ikeda H."/>
            <person name="Sakaki Y."/>
            <person name="Osada H."/>
        </authorList>
    </citation>
    <scope>NUCLEOTIDE SEQUENCE [LARGE SCALE GENOMIC DNA]</scope>
    <source>
        <strain evidence="5 6">SN-593</strain>
    </source>
</reference>
<dbReference type="EMBL" id="AP018365">
    <property type="protein sequence ID" value="BBA95406.1"/>
    <property type="molecule type" value="Genomic_DNA"/>
</dbReference>
<dbReference type="AlphaFoldDB" id="A0A7U3UMQ6"/>
<sequence>MDDEKTRTRRQILEAAAELLEREGVQALSTRAVAAAAGIRAASLYQFFGDKDGLLSALAVHAFDLYLAQKRTLPSGGDPVDDMRRGWDAHVDFGLEHPAFYLLMYGTDRPGRRAPAAGEARELLMAFLRRTATAGRLRVPPALAADLLFAAVTGVTLSLIGVPEADRDPEVSPRMREAVVGALTTEAGPAPEPALAVRALALDATLGEADPSALALRPVETALLHDWLQRLARQDEPGPGGADRTRHEDGPLG</sequence>
<dbReference type="KEGG" id="arev:RVR_250"/>